<feature type="coiled-coil region" evidence="10">
    <location>
        <begin position="285"/>
        <end position="336"/>
    </location>
</feature>
<evidence type="ECO:0000256" key="1">
    <source>
        <dbReference type="ARBA" id="ARBA00003618"/>
    </source>
</evidence>
<evidence type="ECO:0000256" key="8">
    <source>
        <dbReference type="ARBA" id="ARBA00033408"/>
    </source>
</evidence>
<dbReference type="GO" id="GO:0005524">
    <property type="term" value="F:ATP binding"/>
    <property type="evidence" value="ECO:0007669"/>
    <property type="project" value="UniProtKB-KW"/>
</dbReference>
<evidence type="ECO:0000256" key="9">
    <source>
        <dbReference type="PIRNR" id="PIRNR003128"/>
    </source>
</evidence>
<organism evidence="12 14">
    <name type="scientific">Campylobacter helveticus</name>
    <dbReference type="NCBI Taxonomy" id="28898"/>
    <lineage>
        <taxon>Bacteria</taxon>
        <taxon>Pseudomonadati</taxon>
        <taxon>Campylobacterota</taxon>
        <taxon>Epsilonproteobacteria</taxon>
        <taxon>Campylobacterales</taxon>
        <taxon>Campylobacteraceae</taxon>
        <taxon>Campylobacter</taxon>
    </lineage>
</organism>
<keyword evidence="15" id="KW-1185">Reference proteome</keyword>
<dbReference type="EMBL" id="VRMA01000038">
    <property type="protein sequence ID" value="TXK57766.1"/>
    <property type="molecule type" value="Genomic_DNA"/>
</dbReference>
<dbReference type="RefSeq" id="WP_139026825.1">
    <property type="nucleotide sequence ID" value="NZ_JANKHQ010000008.1"/>
</dbReference>
<dbReference type="Gene3D" id="3.40.50.300">
    <property type="entry name" value="P-loop containing nucleotide triphosphate hydrolases"/>
    <property type="match status" value="2"/>
</dbReference>
<keyword evidence="5 9" id="KW-0227">DNA damage</keyword>
<dbReference type="InterPro" id="IPR038729">
    <property type="entry name" value="Rad50/SbcC_AAA"/>
</dbReference>
<keyword evidence="7 9" id="KW-0234">DNA repair</keyword>
<gene>
    <name evidence="12" type="ORF">FDW42_06575</name>
    <name evidence="13" type="ORF">FVD16_04225</name>
</gene>
<dbReference type="EMBL" id="VDBS01000050">
    <property type="protein sequence ID" value="TNB56803.1"/>
    <property type="molecule type" value="Genomic_DNA"/>
</dbReference>
<dbReference type="GO" id="GO:0043590">
    <property type="term" value="C:bacterial nucleoid"/>
    <property type="evidence" value="ECO:0007669"/>
    <property type="project" value="TreeGrafter"/>
</dbReference>
<dbReference type="GO" id="GO:0009432">
    <property type="term" value="P:SOS response"/>
    <property type="evidence" value="ECO:0007669"/>
    <property type="project" value="TreeGrafter"/>
</dbReference>
<dbReference type="GO" id="GO:0006310">
    <property type="term" value="P:DNA recombination"/>
    <property type="evidence" value="ECO:0007669"/>
    <property type="project" value="InterPro"/>
</dbReference>
<evidence type="ECO:0000256" key="7">
    <source>
        <dbReference type="ARBA" id="ARBA00023204"/>
    </source>
</evidence>
<keyword evidence="10" id="KW-0175">Coiled coil</keyword>
<dbReference type="Pfam" id="PF13476">
    <property type="entry name" value="AAA_23"/>
    <property type="match status" value="1"/>
</dbReference>
<evidence type="ECO:0000256" key="3">
    <source>
        <dbReference type="ARBA" id="ARBA00021315"/>
    </source>
</evidence>
<dbReference type="SUPFAM" id="SSF52540">
    <property type="entry name" value="P-loop containing nucleoside triphosphate hydrolases"/>
    <property type="match status" value="1"/>
</dbReference>
<comment type="function">
    <text evidence="1 9">May be involved in recombinational repair of damaged DNA.</text>
</comment>
<sequence>MISRILMKENLGFKEANLELSGGLTVFSGLSGAGKSVLFSGILAAFALCESEAKFVELELDDKIDLESFGIEAEEENVFKMLKEKSTKYFINNQSIAKKSLQNLSKTFVKYLSVKDSNEFSNEKFLELLDALECAKNPKFKQEKENFIQTFKDYNEAFLKLSEILDEEKRVEELKEVALAQIEKISSINPKPGEYEELLKLKKRLSKQDKIEEAWAKANGIFEYEKAVLDALNLSEVDTNFFSECFNELRIVAQSQNFDEFDFDIEELLDRISDLSYLIKRYESIEGALETLELKKKELSHYENLSFEKKELELLNRNLKEKLEKEAQILSKARVRNLSTLEDFLNNYLAKLYMGNLKLECVKNEKMSSLGQDEIKLSVSETKLKNLSSGELNRLRLAFIATESKILNAGQGIIFLDEIDANLSGKEAMSIAKVLDELSRFYQIFAISHLPQLSSKAHNHFLVEKNGTQSRVKKLEKEERVKELARMVSGEKISDEALKFAKTLFELS</sequence>
<evidence type="ECO:0000256" key="6">
    <source>
        <dbReference type="ARBA" id="ARBA00022840"/>
    </source>
</evidence>
<dbReference type="AlphaFoldDB" id="A0AAX2UID8"/>
<evidence type="ECO:0000256" key="2">
    <source>
        <dbReference type="ARBA" id="ARBA00009441"/>
    </source>
</evidence>
<evidence type="ECO:0000313" key="14">
    <source>
        <dbReference type="Proteomes" id="UP000306813"/>
    </source>
</evidence>
<dbReference type="GO" id="GO:0006302">
    <property type="term" value="P:double-strand break repair"/>
    <property type="evidence" value="ECO:0007669"/>
    <property type="project" value="InterPro"/>
</dbReference>
<dbReference type="PANTHER" id="PTHR11059:SF0">
    <property type="entry name" value="DNA REPAIR PROTEIN RECN"/>
    <property type="match status" value="1"/>
</dbReference>
<proteinExistence type="inferred from homology"/>
<dbReference type="PIRSF" id="PIRSF003128">
    <property type="entry name" value="RecN"/>
    <property type="match status" value="1"/>
</dbReference>
<dbReference type="Proteomes" id="UP000306813">
    <property type="component" value="Unassembled WGS sequence"/>
</dbReference>
<comment type="similarity">
    <text evidence="2 9">Belongs to the RecN family.</text>
</comment>
<comment type="caution">
    <text evidence="12">The sequence shown here is derived from an EMBL/GenBank/DDBJ whole genome shotgun (WGS) entry which is preliminary data.</text>
</comment>
<dbReference type="PANTHER" id="PTHR11059">
    <property type="entry name" value="DNA REPAIR PROTEIN RECN"/>
    <property type="match status" value="1"/>
</dbReference>
<evidence type="ECO:0000256" key="4">
    <source>
        <dbReference type="ARBA" id="ARBA00022741"/>
    </source>
</evidence>
<evidence type="ECO:0000256" key="10">
    <source>
        <dbReference type="SAM" id="Coils"/>
    </source>
</evidence>
<dbReference type="InterPro" id="IPR004604">
    <property type="entry name" value="DNA_recomb/repair_RecN"/>
</dbReference>
<protein>
    <recommendedName>
        <fullName evidence="3 9">DNA repair protein RecN</fullName>
    </recommendedName>
    <alternativeName>
        <fullName evidence="8 9">Recombination protein N</fullName>
    </alternativeName>
</protein>
<accession>A0AAX2UID8</accession>
<evidence type="ECO:0000313" key="12">
    <source>
        <dbReference type="EMBL" id="TNB56803.1"/>
    </source>
</evidence>
<feature type="domain" description="Rad50/SbcC-type AAA" evidence="11">
    <location>
        <begin position="12"/>
        <end position="213"/>
    </location>
</feature>
<dbReference type="InterPro" id="IPR027417">
    <property type="entry name" value="P-loop_NTPase"/>
</dbReference>
<keyword evidence="4" id="KW-0547">Nucleotide-binding</keyword>
<evidence type="ECO:0000313" key="13">
    <source>
        <dbReference type="EMBL" id="TXK57766.1"/>
    </source>
</evidence>
<dbReference type="GO" id="GO:0016887">
    <property type="term" value="F:ATP hydrolysis activity"/>
    <property type="evidence" value="ECO:0007669"/>
    <property type="project" value="InterPro"/>
</dbReference>
<reference evidence="12 14" key="1">
    <citation type="submission" date="2019-05" db="EMBL/GenBank/DDBJ databases">
        <title>Draft genomes of eight strains of Campylobacter helveticus isolated from cats and a dog in New Zealand.</title>
        <authorList>
            <person name="Bojanic K."/>
            <person name="Midwinter A.C."/>
            <person name="Biggs P.J."/>
            <person name="Acke E."/>
            <person name="Cornelius A.J."/>
            <person name="Marshall J.C."/>
        </authorList>
    </citation>
    <scope>NUCLEOTIDE SEQUENCE [LARGE SCALE GENOMIC DNA]</scope>
    <source>
        <strain evidence="12 14">ACP123b</strain>
    </source>
</reference>
<evidence type="ECO:0000313" key="15">
    <source>
        <dbReference type="Proteomes" id="UP000321317"/>
    </source>
</evidence>
<dbReference type="Proteomes" id="UP000321317">
    <property type="component" value="Unassembled WGS sequence"/>
</dbReference>
<evidence type="ECO:0000256" key="5">
    <source>
        <dbReference type="ARBA" id="ARBA00022763"/>
    </source>
</evidence>
<keyword evidence="6" id="KW-0067">ATP-binding</keyword>
<evidence type="ECO:0000259" key="11">
    <source>
        <dbReference type="Pfam" id="PF13476"/>
    </source>
</evidence>
<reference evidence="13 15" key="2">
    <citation type="submission" date="2019-08" db="EMBL/GenBank/DDBJ databases">
        <title>Rapid identification of Enteric Bacteria from Whole Genome Sequences (WGS) using Average Nucleotide Identity (ANI).</title>
        <authorList>
            <person name="Lane C."/>
        </authorList>
    </citation>
    <scope>NUCLEOTIDE SEQUENCE [LARGE SCALE GENOMIC DNA]</scope>
    <source>
        <strain evidence="13 15">D4984</strain>
    </source>
</reference>
<name>A0AAX2UID8_9BACT</name>